<evidence type="ECO:0000313" key="2">
    <source>
        <dbReference type="EMBL" id="GAA3230920.1"/>
    </source>
</evidence>
<feature type="region of interest" description="Disordered" evidence="1">
    <location>
        <begin position="245"/>
        <end position="321"/>
    </location>
</feature>
<gene>
    <name evidence="2" type="ORF">GCM10010468_61740</name>
</gene>
<evidence type="ECO:0000256" key="1">
    <source>
        <dbReference type="SAM" id="MobiDB-lite"/>
    </source>
</evidence>
<protein>
    <submittedName>
        <fullName evidence="2">Uncharacterized protein</fullName>
    </submittedName>
</protein>
<dbReference type="EMBL" id="BAAAUV010000021">
    <property type="protein sequence ID" value="GAA3230920.1"/>
    <property type="molecule type" value="Genomic_DNA"/>
</dbReference>
<organism evidence="2 3">
    <name type="scientific">Actinocorallia longicatena</name>
    <dbReference type="NCBI Taxonomy" id="111803"/>
    <lineage>
        <taxon>Bacteria</taxon>
        <taxon>Bacillati</taxon>
        <taxon>Actinomycetota</taxon>
        <taxon>Actinomycetes</taxon>
        <taxon>Streptosporangiales</taxon>
        <taxon>Thermomonosporaceae</taxon>
        <taxon>Actinocorallia</taxon>
    </lineage>
</organism>
<comment type="caution">
    <text evidence="2">The sequence shown here is derived from an EMBL/GenBank/DDBJ whole genome shotgun (WGS) entry which is preliminary data.</text>
</comment>
<evidence type="ECO:0000313" key="3">
    <source>
        <dbReference type="Proteomes" id="UP001501237"/>
    </source>
</evidence>
<feature type="compositionally biased region" description="Gly residues" evidence="1">
    <location>
        <begin position="274"/>
        <end position="285"/>
    </location>
</feature>
<dbReference type="Proteomes" id="UP001501237">
    <property type="component" value="Unassembled WGS sequence"/>
</dbReference>
<name>A0ABP6QHZ5_9ACTN</name>
<accession>A0ABP6QHZ5</accession>
<reference evidence="3" key="1">
    <citation type="journal article" date="2019" name="Int. J. Syst. Evol. Microbiol.">
        <title>The Global Catalogue of Microorganisms (GCM) 10K type strain sequencing project: providing services to taxonomists for standard genome sequencing and annotation.</title>
        <authorList>
            <consortium name="The Broad Institute Genomics Platform"/>
            <consortium name="The Broad Institute Genome Sequencing Center for Infectious Disease"/>
            <person name="Wu L."/>
            <person name="Ma J."/>
        </authorList>
    </citation>
    <scope>NUCLEOTIDE SEQUENCE [LARGE SCALE GENOMIC DNA]</scope>
    <source>
        <strain evidence="3">JCM 9377</strain>
    </source>
</reference>
<sequence>MPVPSPAAHRTVWAVDVEPPVIGASAPAAGVEERLSWVLTHACLLAGINPVQCGLEGRAGGRLLVLPVAADRLLTLPGLMSGTRDALRAVNRAAGSSGPLRLRAAFAHGAVRFDGTAFTGGAIDQARLLLDSIEPHRAVPGGDLVTIIADDLYRDVLGLEATTGPGSGWVRAVRGGGPGEPGWIHASRPGGANPAVPAYETSGKGGSARAKMIMAGVVGAGGLGSAVDDGTWIVDRMADLVDGISGGGSGLDDHEARDQEVREQEAAEQETGEYGTGEQGTGDQGTGDHEAGGHGFGGPRGGYLDPFPPGGDFGGLDHGHP</sequence>
<keyword evidence="3" id="KW-1185">Reference proteome</keyword>
<proteinExistence type="predicted"/>
<feature type="compositionally biased region" description="Basic and acidic residues" evidence="1">
    <location>
        <begin position="251"/>
        <end position="265"/>
    </location>
</feature>
<dbReference type="RefSeq" id="WP_344835370.1">
    <property type="nucleotide sequence ID" value="NZ_BAAAUV010000021.1"/>
</dbReference>